<evidence type="ECO:0000256" key="2">
    <source>
        <dbReference type="SAM" id="MobiDB-lite"/>
    </source>
</evidence>
<reference evidence="3 4" key="1">
    <citation type="journal article" date="2019" name="Nat. Ecol. Evol.">
        <title>Megaphylogeny resolves global patterns of mushroom evolution.</title>
        <authorList>
            <person name="Varga T."/>
            <person name="Krizsan K."/>
            <person name="Foldi C."/>
            <person name="Dima B."/>
            <person name="Sanchez-Garcia M."/>
            <person name="Sanchez-Ramirez S."/>
            <person name="Szollosi G.J."/>
            <person name="Szarkandi J.G."/>
            <person name="Papp V."/>
            <person name="Albert L."/>
            <person name="Andreopoulos W."/>
            <person name="Angelini C."/>
            <person name="Antonin V."/>
            <person name="Barry K.W."/>
            <person name="Bougher N.L."/>
            <person name="Buchanan P."/>
            <person name="Buyck B."/>
            <person name="Bense V."/>
            <person name="Catcheside P."/>
            <person name="Chovatia M."/>
            <person name="Cooper J."/>
            <person name="Damon W."/>
            <person name="Desjardin D."/>
            <person name="Finy P."/>
            <person name="Geml J."/>
            <person name="Haridas S."/>
            <person name="Hughes K."/>
            <person name="Justo A."/>
            <person name="Karasinski D."/>
            <person name="Kautmanova I."/>
            <person name="Kiss B."/>
            <person name="Kocsube S."/>
            <person name="Kotiranta H."/>
            <person name="LaButti K.M."/>
            <person name="Lechner B.E."/>
            <person name="Liimatainen K."/>
            <person name="Lipzen A."/>
            <person name="Lukacs Z."/>
            <person name="Mihaltcheva S."/>
            <person name="Morgado L.N."/>
            <person name="Niskanen T."/>
            <person name="Noordeloos M.E."/>
            <person name="Ohm R.A."/>
            <person name="Ortiz-Santana B."/>
            <person name="Ovrebo C."/>
            <person name="Racz N."/>
            <person name="Riley R."/>
            <person name="Savchenko A."/>
            <person name="Shiryaev A."/>
            <person name="Soop K."/>
            <person name="Spirin V."/>
            <person name="Szebenyi C."/>
            <person name="Tomsovsky M."/>
            <person name="Tulloss R.E."/>
            <person name="Uehling J."/>
            <person name="Grigoriev I.V."/>
            <person name="Vagvolgyi C."/>
            <person name="Papp T."/>
            <person name="Martin F.M."/>
            <person name="Miettinen O."/>
            <person name="Hibbett D.S."/>
            <person name="Nagy L.G."/>
        </authorList>
    </citation>
    <scope>NUCLEOTIDE SEQUENCE [LARGE SCALE GENOMIC DNA]</scope>
    <source>
        <strain evidence="3 4">HHB13444</strain>
    </source>
</reference>
<protein>
    <submittedName>
        <fullName evidence="3">Uncharacterized protein</fullName>
    </submittedName>
</protein>
<accession>A0A5C3PWW0</accession>
<sequence length="405" mass="45236">MSGDDDIMGMNTEQGLATEVIKLLGDELQRVRDDIAELHRSEASMSTPNPLSDAGIYMMQEENMRLQQELKELALRCMQAKEVVAAVRVGPRSRQLPAAGVALAHNLDLAQDDNIARMQSKLSANKEKYKQAKSGNAALRETITGTEVLLEEVRSEQDSACKRLRMAEAELLKLKENARVFSPTNFLSRALPDESLDTATALEGLVFQCGGERLKLSQNAINSCVPGGFISKDHKEVVWANNMETHCVVLSPTHRYDPKAAAGGWESPSDMKRQPGEEMDMFFMNERKEWEYLGTYRCVAQRYLSCREVNKFAKSHVDSAIDRTTVRGLPAIIHNAVKQMYANDVLKIACTGWQRVGFNQVLARVLRPERPQMTDSGQSSESAPAKRHRRDDDNAGKSSKRHKAT</sequence>
<feature type="coiled-coil region" evidence="1">
    <location>
        <begin position="21"/>
        <end position="83"/>
    </location>
</feature>
<keyword evidence="1" id="KW-0175">Coiled coil</keyword>
<evidence type="ECO:0000313" key="4">
    <source>
        <dbReference type="Proteomes" id="UP000308197"/>
    </source>
</evidence>
<evidence type="ECO:0000313" key="3">
    <source>
        <dbReference type="EMBL" id="TFK94305.1"/>
    </source>
</evidence>
<feature type="coiled-coil region" evidence="1">
    <location>
        <begin position="150"/>
        <end position="177"/>
    </location>
</feature>
<organism evidence="3 4">
    <name type="scientific">Polyporus arcularius HHB13444</name>
    <dbReference type="NCBI Taxonomy" id="1314778"/>
    <lineage>
        <taxon>Eukaryota</taxon>
        <taxon>Fungi</taxon>
        <taxon>Dikarya</taxon>
        <taxon>Basidiomycota</taxon>
        <taxon>Agaricomycotina</taxon>
        <taxon>Agaricomycetes</taxon>
        <taxon>Polyporales</taxon>
        <taxon>Polyporaceae</taxon>
        <taxon>Polyporus</taxon>
    </lineage>
</organism>
<dbReference type="InParanoid" id="A0A5C3PWW0"/>
<evidence type="ECO:0000256" key="1">
    <source>
        <dbReference type="SAM" id="Coils"/>
    </source>
</evidence>
<feature type="region of interest" description="Disordered" evidence="2">
    <location>
        <begin position="368"/>
        <end position="405"/>
    </location>
</feature>
<dbReference type="AlphaFoldDB" id="A0A5C3PWW0"/>
<dbReference type="EMBL" id="ML210970">
    <property type="protein sequence ID" value="TFK94305.1"/>
    <property type="molecule type" value="Genomic_DNA"/>
</dbReference>
<feature type="compositionally biased region" description="Polar residues" evidence="2">
    <location>
        <begin position="373"/>
        <end position="382"/>
    </location>
</feature>
<keyword evidence="4" id="KW-1185">Reference proteome</keyword>
<dbReference type="Proteomes" id="UP000308197">
    <property type="component" value="Unassembled WGS sequence"/>
</dbReference>
<gene>
    <name evidence="3" type="ORF">K466DRAFT_593654</name>
</gene>
<name>A0A5C3PWW0_9APHY</name>
<proteinExistence type="predicted"/>